<dbReference type="KEGG" id="pgs:CPT03_16495"/>
<accession>A0A2D1U8K2</accession>
<evidence type="ECO:0000313" key="2">
    <source>
        <dbReference type="Proteomes" id="UP000223749"/>
    </source>
</evidence>
<organism evidence="1 2">
    <name type="scientific">Pedobacter ginsengisoli</name>
    <dbReference type="NCBI Taxonomy" id="363852"/>
    <lineage>
        <taxon>Bacteria</taxon>
        <taxon>Pseudomonadati</taxon>
        <taxon>Bacteroidota</taxon>
        <taxon>Sphingobacteriia</taxon>
        <taxon>Sphingobacteriales</taxon>
        <taxon>Sphingobacteriaceae</taxon>
        <taxon>Pedobacter</taxon>
    </lineage>
</organism>
<proteinExistence type="predicted"/>
<keyword evidence="2" id="KW-1185">Reference proteome</keyword>
<sequence>MITMVFLKYSRNNLFRTVLAGTGFTPIMSRKGRGMNSVILHTHLPQTQKNAQTFDFTIKPRKIEKMIRKSDFKALCLRSFRTHFLFIYLLKKICVE</sequence>
<gene>
    <name evidence="1" type="ORF">CPT03_16495</name>
</gene>
<evidence type="ECO:0000313" key="1">
    <source>
        <dbReference type="EMBL" id="ATP57945.1"/>
    </source>
</evidence>
<dbReference type="EMBL" id="CP024091">
    <property type="protein sequence ID" value="ATP57945.1"/>
    <property type="molecule type" value="Genomic_DNA"/>
</dbReference>
<dbReference type="AlphaFoldDB" id="A0A2D1U8K2"/>
<dbReference type="Proteomes" id="UP000223749">
    <property type="component" value="Chromosome"/>
</dbReference>
<protein>
    <submittedName>
        <fullName evidence="1">Uncharacterized protein</fullName>
    </submittedName>
</protein>
<reference evidence="1 2" key="1">
    <citation type="submission" date="2017-10" db="EMBL/GenBank/DDBJ databases">
        <title>Whole genome of Pedobacter ginsengisoli T01R-27 isolated from tomato rhizosphere.</title>
        <authorList>
            <person name="Weon H.-Y."/>
            <person name="Lee S.A."/>
            <person name="Sang M.K."/>
            <person name="Song J."/>
        </authorList>
    </citation>
    <scope>NUCLEOTIDE SEQUENCE [LARGE SCALE GENOMIC DNA]</scope>
    <source>
        <strain evidence="1 2">T01R-27</strain>
    </source>
</reference>
<name>A0A2D1U8K2_9SPHI</name>